<reference evidence="2" key="2">
    <citation type="submission" date="2024-01" db="EMBL/GenBank/DDBJ databases">
        <title>Comparative genomics of Cryptococcus and Kwoniella reveals pathogenesis evolution and contrasting modes of karyotype evolution via chromosome fusion or intercentromeric recombination.</title>
        <authorList>
            <person name="Coelho M.A."/>
            <person name="David-Palma M."/>
            <person name="Shea T."/>
            <person name="Bowers K."/>
            <person name="McGinley-Smith S."/>
            <person name="Mohammad A.W."/>
            <person name="Gnirke A."/>
            <person name="Yurkov A.M."/>
            <person name="Nowrousian M."/>
            <person name="Sun S."/>
            <person name="Cuomo C.A."/>
            <person name="Heitman J."/>
        </authorList>
    </citation>
    <scope>NUCLEOTIDE SEQUENCE</scope>
    <source>
        <strain evidence="2">CBS 12478</strain>
    </source>
</reference>
<dbReference type="AlphaFoldDB" id="A0A5M6BSE4"/>
<evidence type="ECO:0000256" key="1">
    <source>
        <dbReference type="SAM" id="MobiDB-lite"/>
    </source>
</evidence>
<feature type="region of interest" description="Disordered" evidence="1">
    <location>
        <begin position="407"/>
        <end position="436"/>
    </location>
</feature>
<organism evidence="2 3">
    <name type="scientific">Kwoniella shandongensis</name>
    <dbReference type="NCBI Taxonomy" id="1734106"/>
    <lineage>
        <taxon>Eukaryota</taxon>
        <taxon>Fungi</taxon>
        <taxon>Dikarya</taxon>
        <taxon>Basidiomycota</taxon>
        <taxon>Agaricomycotina</taxon>
        <taxon>Tremellomycetes</taxon>
        <taxon>Tremellales</taxon>
        <taxon>Cryptococcaceae</taxon>
        <taxon>Kwoniella</taxon>
    </lineage>
</organism>
<feature type="compositionally biased region" description="Polar residues" evidence="1">
    <location>
        <begin position="108"/>
        <end position="117"/>
    </location>
</feature>
<evidence type="ECO:0000313" key="2">
    <source>
        <dbReference type="EMBL" id="WWD20417.1"/>
    </source>
</evidence>
<gene>
    <name evidence="2" type="ORF">CI109_104893</name>
</gene>
<sequence length="649" mass="69532">MDPLLLAHPPTTYSKMTGDDEEEAAFDSYCIVCDRLIVPPKEVDSPEGTKTVKKKVGGGTIRVKNADGTTTTRTANGQKVTRPALKRNPNSAARLAAANVVSKMQPLTRSKTSNGTPPTAACDDGAKMDELSPQSQKVVTPKKPAQPLFRSAIYCSKSCMDADAGRSSDAYKDLARTLSYEFSSGFPHSLDNIITTGLPVTDQVKSPYGPPSPLCVSGSDTESSAASNIGAHDEVACSAPKIMDYFRMSKEGPDQAWHDLQRQRRSSMQPAVRRPSALASTDSLSSLWQQDADSSFGRSVSGSGKMRAMTPLHAPEREVYGAGVRTVSGSSDHAAPIPTRPLHRSNLSHTSLASSPGSVHGVPIPELGSTPNHTLGLLQSYANAFPMRSPSGTSSSFSQRGFVFPGSTAMSPAPSENRRGSMSRPVSGTIKARKSETTWDSLGREAVEMQNQRSHLRRVGSEITPPAAPARPESRGRASFGMPDNTPKQSLEREAGGWKIKYFAPGSVDRHSTLRSQSRSSADSNSSATSFNHESHPQGMLIPRSSGMQSSPSNGTANSHTPQSRGHMPPPSTVPSRQLATSALPDISGLRLEAGGCAVQHARSLTPHSIPRSGFDWKESEKKGMKTYEIPDAPKFKLDRNKSGLFYFQ</sequence>
<reference evidence="2" key="1">
    <citation type="submission" date="2017-08" db="EMBL/GenBank/DDBJ databases">
        <authorList>
            <person name="Cuomo C."/>
            <person name="Billmyre B."/>
            <person name="Heitman J."/>
        </authorList>
    </citation>
    <scope>NUCLEOTIDE SEQUENCE</scope>
    <source>
        <strain evidence="2">CBS 12478</strain>
    </source>
</reference>
<protein>
    <submittedName>
        <fullName evidence="2">Uncharacterized protein</fullName>
    </submittedName>
</protein>
<feature type="compositionally biased region" description="Polar residues" evidence="1">
    <location>
        <begin position="347"/>
        <end position="357"/>
    </location>
</feature>
<dbReference type="KEGG" id="ksn:43591903"/>
<dbReference type="EMBL" id="CP144058">
    <property type="protein sequence ID" value="WWD20417.1"/>
    <property type="molecule type" value="Genomic_DNA"/>
</dbReference>
<feature type="region of interest" description="Disordered" evidence="1">
    <location>
        <begin position="509"/>
        <end position="578"/>
    </location>
</feature>
<proteinExistence type="predicted"/>
<accession>A0A5M6BSE4</accession>
<feature type="compositionally biased region" description="Polar residues" evidence="1">
    <location>
        <begin position="546"/>
        <end position="564"/>
    </location>
</feature>
<evidence type="ECO:0000313" key="3">
    <source>
        <dbReference type="Proteomes" id="UP000322225"/>
    </source>
</evidence>
<feature type="compositionally biased region" description="Low complexity" evidence="1">
    <location>
        <begin position="514"/>
        <end position="530"/>
    </location>
</feature>
<feature type="compositionally biased region" description="Polar residues" evidence="1">
    <location>
        <begin position="288"/>
        <end position="302"/>
    </location>
</feature>
<feature type="region of interest" description="Disordered" evidence="1">
    <location>
        <begin position="108"/>
        <end position="143"/>
    </location>
</feature>
<dbReference type="Proteomes" id="UP000322225">
    <property type="component" value="Chromosome 8"/>
</dbReference>
<keyword evidence="3" id="KW-1185">Reference proteome</keyword>
<feature type="region of interest" description="Disordered" evidence="1">
    <location>
        <begin position="259"/>
        <end position="306"/>
    </location>
</feature>
<feature type="compositionally biased region" description="Low complexity" evidence="1">
    <location>
        <begin position="276"/>
        <end position="287"/>
    </location>
</feature>
<dbReference type="GeneID" id="43591903"/>
<dbReference type="RefSeq" id="XP_031857989.1">
    <property type="nucleotide sequence ID" value="XM_032007732.1"/>
</dbReference>
<feature type="region of interest" description="Disordered" evidence="1">
    <location>
        <begin position="347"/>
        <end position="367"/>
    </location>
</feature>
<feature type="region of interest" description="Disordered" evidence="1">
    <location>
        <begin position="451"/>
        <end position="492"/>
    </location>
</feature>
<name>A0A5M6BSE4_9TREE</name>
<dbReference type="OrthoDB" id="2562784at2759"/>